<evidence type="ECO:0000313" key="3">
    <source>
        <dbReference type="Proteomes" id="UP000324222"/>
    </source>
</evidence>
<sequence length="102" mass="11190">MQVTAAAAAAGNDPCCVAPRESSQLLGRNEHFNHNCYCNAPRAARQPGTDIPLPPYSKKALTRPSGDTHSHTSLRRRSGITLLKTTNINLRKDSRYCSKLIE</sequence>
<dbReference type="Proteomes" id="UP000324222">
    <property type="component" value="Unassembled WGS sequence"/>
</dbReference>
<comment type="caution">
    <text evidence="2">The sequence shown here is derived from an EMBL/GenBank/DDBJ whole genome shotgun (WGS) entry which is preliminary data.</text>
</comment>
<dbReference type="AlphaFoldDB" id="A0A5B7IIL5"/>
<protein>
    <submittedName>
        <fullName evidence="2">Uncharacterized protein</fullName>
    </submittedName>
</protein>
<name>A0A5B7IIL5_PORTR</name>
<gene>
    <name evidence="2" type="ORF">E2C01_080090</name>
</gene>
<keyword evidence="3" id="KW-1185">Reference proteome</keyword>
<dbReference type="EMBL" id="VSRR010068053">
    <property type="protein sequence ID" value="MPC85321.1"/>
    <property type="molecule type" value="Genomic_DNA"/>
</dbReference>
<accession>A0A5B7IIL5</accession>
<feature type="region of interest" description="Disordered" evidence="1">
    <location>
        <begin position="47"/>
        <end position="77"/>
    </location>
</feature>
<evidence type="ECO:0000313" key="2">
    <source>
        <dbReference type="EMBL" id="MPC85321.1"/>
    </source>
</evidence>
<reference evidence="2 3" key="1">
    <citation type="submission" date="2019-05" db="EMBL/GenBank/DDBJ databases">
        <title>Another draft genome of Portunus trituberculatus and its Hox gene families provides insights of decapod evolution.</title>
        <authorList>
            <person name="Jeong J.-H."/>
            <person name="Song I."/>
            <person name="Kim S."/>
            <person name="Choi T."/>
            <person name="Kim D."/>
            <person name="Ryu S."/>
            <person name="Kim W."/>
        </authorList>
    </citation>
    <scope>NUCLEOTIDE SEQUENCE [LARGE SCALE GENOMIC DNA]</scope>
    <source>
        <tissue evidence="2">Muscle</tissue>
    </source>
</reference>
<organism evidence="2 3">
    <name type="scientific">Portunus trituberculatus</name>
    <name type="common">Swimming crab</name>
    <name type="synonym">Neptunus trituberculatus</name>
    <dbReference type="NCBI Taxonomy" id="210409"/>
    <lineage>
        <taxon>Eukaryota</taxon>
        <taxon>Metazoa</taxon>
        <taxon>Ecdysozoa</taxon>
        <taxon>Arthropoda</taxon>
        <taxon>Crustacea</taxon>
        <taxon>Multicrustacea</taxon>
        <taxon>Malacostraca</taxon>
        <taxon>Eumalacostraca</taxon>
        <taxon>Eucarida</taxon>
        <taxon>Decapoda</taxon>
        <taxon>Pleocyemata</taxon>
        <taxon>Brachyura</taxon>
        <taxon>Eubrachyura</taxon>
        <taxon>Portunoidea</taxon>
        <taxon>Portunidae</taxon>
        <taxon>Portuninae</taxon>
        <taxon>Portunus</taxon>
    </lineage>
</organism>
<evidence type="ECO:0000256" key="1">
    <source>
        <dbReference type="SAM" id="MobiDB-lite"/>
    </source>
</evidence>
<proteinExistence type="predicted"/>